<dbReference type="InterPro" id="IPR005619">
    <property type="entry name" value="Uncharacterised_YajG"/>
</dbReference>
<dbReference type="RefSeq" id="WP_309653571.1">
    <property type="nucleotide sequence ID" value="NZ_JARWAK010000013.1"/>
</dbReference>
<dbReference type="Pfam" id="PF03923">
    <property type="entry name" value="Lipoprotein_16"/>
    <property type="match status" value="1"/>
</dbReference>
<keyword evidence="1" id="KW-0449">Lipoprotein</keyword>
<keyword evidence="2" id="KW-1185">Reference proteome</keyword>
<reference evidence="1 2" key="1">
    <citation type="submission" date="2023-04" db="EMBL/GenBank/DDBJ databases">
        <title>A long-awaited taxogenomic arrangement of the family Halomonadaceae.</title>
        <authorList>
            <person name="De La Haba R."/>
            <person name="Chuvochina M."/>
            <person name="Wittouck S."/>
            <person name="Arahal D.R."/>
            <person name="Sanchez-Porro C."/>
            <person name="Hugenholtz P."/>
            <person name="Ventosa A."/>
        </authorList>
    </citation>
    <scope>NUCLEOTIDE SEQUENCE [LARGE SCALE GENOMIC DNA]</scope>
    <source>
        <strain evidence="1 2">DSM 23530</strain>
    </source>
</reference>
<evidence type="ECO:0000313" key="2">
    <source>
        <dbReference type="Proteomes" id="UP001264519"/>
    </source>
</evidence>
<accession>A0ABU1G5L7</accession>
<proteinExistence type="predicted"/>
<dbReference type="PROSITE" id="PS51257">
    <property type="entry name" value="PROKAR_LIPOPROTEIN"/>
    <property type="match status" value="1"/>
</dbReference>
<dbReference type="EMBL" id="JARWAK010000013">
    <property type="protein sequence ID" value="MDR5867991.1"/>
    <property type="molecule type" value="Genomic_DNA"/>
</dbReference>
<name>A0ABU1G5L7_9GAMM</name>
<sequence>MTRYRPGLALVLLAAGWLAGCAGPHYLQPAPERSVQVPAVGRGQAVRVIARDAREEAVIGSRSGSAGTTAVIIVDPGALTARLQAEAERAVRDMGFRPTRDAAPGRPRLTLTLERLAYDRGEAPPLVGSVRLTAVLVAEARHDGTTHTGTYTARRSRQYAVKPDREANQAMVEALLADALDRAFGDPALAGLLSR</sequence>
<comment type="caution">
    <text evidence="1">The sequence shown here is derived from an EMBL/GenBank/DDBJ whole genome shotgun (WGS) entry which is preliminary data.</text>
</comment>
<dbReference type="Proteomes" id="UP001264519">
    <property type="component" value="Unassembled WGS sequence"/>
</dbReference>
<evidence type="ECO:0000313" key="1">
    <source>
        <dbReference type="EMBL" id="MDR5867991.1"/>
    </source>
</evidence>
<organism evidence="1 2">
    <name type="scientific">Halomonas koreensis</name>
    <dbReference type="NCBI Taxonomy" id="245385"/>
    <lineage>
        <taxon>Bacteria</taxon>
        <taxon>Pseudomonadati</taxon>
        <taxon>Pseudomonadota</taxon>
        <taxon>Gammaproteobacteria</taxon>
        <taxon>Oceanospirillales</taxon>
        <taxon>Halomonadaceae</taxon>
        <taxon>Halomonas</taxon>
    </lineage>
</organism>
<protein>
    <submittedName>
        <fullName evidence="1">YajG family lipoprotein</fullName>
    </submittedName>
</protein>
<gene>
    <name evidence="1" type="ORF">QC818_14455</name>
</gene>